<evidence type="ECO:0000313" key="8">
    <source>
        <dbReference type="Proteomes" id="UP000823775"/>
    </source>
</evidence>
<dbReference type="Pfam" id="PF00249">
    <property type="entry name" value="Myb_DNA-binding"/>
    <property type="match status" value="1"/>
</dbReference>
<dbReference type="PROSITE" id="PS50090">
    <property type="entry name" value="MYB_LIKE"/>
    <property type="match status" value="1"/>
</dbReference>
<dbReference type="PANTHER" id="PTHR47999">
    <property type="entry name" value="TRANSCRIPTION FACTOR MYB8-RELATED-RELATED"/>
    <property type="match status" value="1"/>
</dbReference>
<comment type="subcellular location">
    <subcellularLocation>
        <location evidence="1">Nucleus</location>
    </subcellularLocation>
</comment>
<keyword evidence="3" id="KW-0539">Nucleus</keyword>
<proteinExistence type="predicted"/>
<evidence type="ECO:0000259" key="6">
    <source>
        <dbReference type="PROSITE" id="PS51294"/>
    </source>
</evidence>
<gene>
    <name evidence="7" type="primary">MYB12_1</name>
    <name evidence="7" type="ORF">HAX54_005908</name>
</gene>
<name>A0ABS8WYL7_DATST</name>
<dbReference type="PROSITE" id="PS51294">
    <property type="entry name" value="HTH_MYB"/>
    <property type="match status" value="1"/>
</dbReference>
<keyword evidence="2" id="KW-0238">DNA-binding</keyword>
<dbReference type="PANTHER" id="PTHR47999:SF111">
    <property type="entry name" value="TRANSCRIPTION FACTOR MYB11-RELATED"/>
    <property type="match status" value="1"/>
</dbReference>
<feature type="compositionally biased region" description="Basic residues" evidence="4">
    <location>
        <begin position="85"/>
        <end position="106"/>
    </location>
</feature>
<feature type="compositionally biased region" description="Polar residues" evidence="4">
    <location>
        <begin position="112"/>
        <end position="125"/>
    </location>
</feature>
<evidence type="ECO:0000256" key="4">
    <source>
        <dbReference type="SAM" id="MobiDB-lite"/>
    </source>
</evidence>
<feature type="region of interest" description="Disordered" evidence="4">
    <location>
        <begin position="82"/>
        <end position="168"/>
    </location>
</feature>
<dbReference type="InterPro" id="IPR001005">
    <property type="entry name" value="SANT/Myb"/>
</dbReference>
<evidence type="ECO:0000259" key="5">
    <source>
        <dbReference type="PROSITE" id="PS50090"/>
    </source>
</evidence>
<evidence type="ECO:0000256" key="1">
    <source>
        <dbReference type="ARBA" id="ARBA00004123"/>
    </source>
</evidence>
<dbReference type="InterPro" id="IPR015495">
    <property type="entry name" value="Myb_TF_plants"/>
</dbReference>
<reference evidence="7 8" key="1">
    <citation type="journal article" date="2021" name="BMC Genomics">
        <title>Datura genome reveals duplications of psychoactive alkaloid biosynthetic genes and high mutation rate following tissue culture.</title>
        <authorList>
            <person name="Rajewski A."/>
            <person name="Carter-House D."/>
            <person name="Stajich J."/>
            <person name="Litt A."/>
        </authorList>
    </citation>
    <scope>NUCLEOTIDE SEQUENCE [LARGE SCALE GENOMIC DNA]</scope>
    <source>
        <strain evidence="7">AR-01</strain>
    </source>
</reference>
<keyword evidence="8" id="KW-1185">Reference proteome</keyword>
<evidence type="ECO:0000256" key="2">
    <source>
        <dbReference type="ARBA" id="ARBA00023125"/>
    </source>
</evidence>
<feature type="domain" description="Myb-like" evidence="5">
    <location>
        <begin position="9"/>
        <end position="59"/>
    </location>
</feature>
<dbReference type="CDD" id="cd00167">
    <property type="entry name" value="SANT"/>
    <property type="match status" value="1"/>
</dbReference>
<feature type="non-terminal residue" evidence="7">
    <location>
        <position position="168"/>
    </location>
</feature>
<dbReference type="Proteomes" id="UP000823775">
    <property type="component" value="Unassembled WGS sequence"/>
</dbReference>
<comment type="caution">
    <text evidence="7">The sequence shown here is derived from an EMBL/GenBank/DDBJ whole genome shotgun (WGS) entry which is preliminary data.</text>
</comment>
<dbReference type="SMART" id="SM00717">
    <property type="entry name" value="SANT"/>
    <property type="match status" value="1"/>
</dbReference>
<dbReference type="InterPro" id="IPR017930">
    <property type="entry name" value="Myb_dom"/>
</dbReference>
<protein>
    <submittedName>
        <fullName evidence="7">Transcription factor</fullName>
    </submittedName>
</protein>
<dbReference type="EMBL" id="JACEIK010012965">
    <property type="protein sequence ID" value="MCE3216293.1"/>
    <property type="molecule type" value="Genomic_DNA"/>
</dbReference>
<evidence type="ECO:0000256" key="3">
    <source>
        <dbReference type="ARBA" id="ARBA00023242"/>
    </source>
</evidence>
<accession>A0ABS8WYL7</accession>
<sequence length="168" mass="18511">MGRAPCCEKVGLNRGRWTAEEDQILTNYILANGEGSWRSLPKNAGRTDNEIKNYWNSHLSRKVESLRIPCDEKLPQAVVDLAKKGALKPIKHSRKTSRSTNKKNRTSKNSNLSETKQAKENSTGHLSAPVPMPSTPNMEKEALSSTISSWLDHGPTSHSVAKLAAPNP</sequence>
<dbReference type="InterPro" id="IPR009057">
    <property type="entry name" value="Homeodomain-like_sf"/>
</dbReference>
<feature type="domain" description="HTH myb-type" evidence="6">
    <location>
        <begin position="9"/>
        <end position="63"/>
    </location>
</feature>
<dbReference type="Gene3D" id="1.10.10.60">
    <property type="entry name" value="Homeodomain-like"/>
    <property type="match status" value="1"/>
</dbReference>
<evidence type="ECO:0000313" key="7">
    <source>
        <dbReference type="EMBL" id="MCE3216293.1"/>
    </source>
</evidence>
<dbReference type="SUPFAM" id="SSF46689">
    <property type="entry name" value="Homeodomain-like"/>
    <property type="match status" value="1"/>
</dbReference>
<organism evidence="7 8">
    <name type="scientific">Datura stramonium</name>
    <name type="common">Jimsonweed</name>
    <name type="synonym">Common thornapple</name>
    <dbReference type="NCBI Taxonomy" id="4076"/>
    <lineage>
        <taxon>Eukaryota</taxon>
        <taxon>Viridiplantae</taxon>
        <taxon>Streptophyta</taxon>
        <taxon>Embryophyta</taxon>
        <taxon>Tracheophyta</taxon>
        <taxon>Spermatophyta</taxon>
        <taxon>Magnoliopsida</taxon>
        <taxon>eudicotyledons</taxon>
        <taxon>Gunneridae</taxon>
        <taxon>Pentapetalae</taxon>
        <taxon>asterids</taxon>
        <taxon>lamiids</taxon>
        <taxon>Solanales</taxon>
        <taxon>Solanaceae</taxon>
        <taxon>Solanoideae</taxon>
        <taxon>Datureae</taxon>
        <taxon>Datura</taxon>
    </lineage>
</organism>